<keyword evidence="3" id="KW-1185">Reference proteome</keyword>
<dbReference type="RefSeq" id="WP_138668983.1">
    <property type="nucleotide sequence ID" value="NZ_VCKY01000100.1"/>
</dbReference>
<protein>
    <recommendedName>
        <fullName evidence="4">Secreted protein</fullName>
    </recommendedName>
</protein>
<dbReference type="AlphaFoldDB" id="A0A5S4FBT5"/>
<feature type="chain" id="PRO_5024278380" description="Secreted protein" evidence="1">
    <location>
        <begin position="32"/>
        <end position="133"/>
    </location>
</feature>
<evidence type="ECO:0008006" key="4">
    <source>
        <dbReference type="Google" id="ProtNLM"/>
    </source>
</evidence>
<accession>A0A5S4FBT5</accession>
<name>A0A5S4FBT5_9ACTN</name>
<evidence type="ECO:0000313" key="2">
    <source>
        <dbReference type="EMBL" id="TMR15452.1"/>
    </source>
</evidence>
<gene>
    <name evidence="2" type="ORF">ETD86_27115</name>
</gene>
<proteinExistence type="predicted"/>
<organism evidence="2 3">
    <name type="scientific">Nonomuraea turkmeniaca</name>
    <dbReference type="NCBI Taxonomy" id="103838"/>
    <lineage>
        <taxon>Bacteria</taxon>
        <taxon>Bacillati</taxon>
        <taxon>Actinomycetota</taxon>
        <taxon>Actinomycetes</taxon>
        <taxon>Streptosporangiales</taxon>
        <taxon>Streptosporangiaceae</taxon>
        <taxon>Nonomuraea</taxon>
    </lineage>
</organism>
<evidence type="ECO:0000313" key="3">
    <source>
        <dbReference type="Proteomes" id="UP000309128"/>
    </source>
</evidence>
<dbReference type="Proteomes" id="UP000309128">
    <property type="component" value="Unassembled WGS sequence"/>
</dbReference>
<dbReference type="EMBL" id="VCKY01000100">
    <property type="protein sequence ID" value="TMR15452.1"/>
    <property type="molecule type" value="Genomic_DNA"/>
</dbReference>
<sequence>MNRLLDRVLAVAGVFVLAMGGLFVLSPAALAASSNAIVYTDGTRAGEVWFNRSNGTRGNRAWFDLYDAKCDKHSVYVEYSINNGADERKKNDGGCGTTRGFNLRTGYFAIVYRVCVDDTFGNHPCSGWRSDHN</sequence>
<keyword evidence="1" id="KW-0732">Signal</keyword>
<reference evidence="2 3" key="1">
    <citation type="submission" date="2019-05" db="EMBL/GenBank/DDBJ databases">
        <title>Draft genome sequence of Nonomuraea turkmeniaca DSM 43926.</title>
        <authorList>
            <person name="Saricaoglu S."/>
            <person name="Isik K."/>
        </authorList>
    </citation>
    <scope>NUCLEOTIDE SEQUENCE [LARGE SCALE GENOMIC DNA]</scope>
    <source>
        <strain evidence="2 3">DSM 43926</strain>
    </source>
</reference>
<evidence type="ECO:0000256" key="1">
    <source>
        <dbReference type="SAM" id="SignalP"/>
    </source>
</evidence>
<comment type="caution">
    <text evidence="2">The sequence shown here is derived from an EMBL/GenBank/DDBJ whole genome shotgun (WGS) entry which is preliminary data.</text>
</comment>
<feature type="signal peptide" evidence="1">
    <location>
        <begin position="1"/>
        <end position="31"/>
    </location>
</feature>
<dbReference type="OrthoDB" id="4247493at2"/>